<evidence type="ECO:0000313" key="2">
    <source>
        <dbReference type="Proteomes" id="UP000014974"/>
    </source>
</evidence>
<dbReference type="EMBL" id="ATNM01000013">
    <property type="protein sequence ID" value="EPR71538.1"/>
    <property type="molecule type" value="Genomic_DNA"/>
</dbReference>
<sequence>MMIKKRPVKIYFRLGQIIVLKTLFKLALLLFSVIESLEWDRSIKQFIRKIIPFLINKLIERNRNVYFKERFSLQEEIIVAF</sequence>
<name>S7X641_9BACT</name>
<gene>
    <name evidence="1" type="ORF">ADICYQ_0206</name>
</gene>
<accession>S7X641</accession>
<organism evidence="1 2">
    <name type="scientific">Cyclobacterium qasimii M12-11B</name>
    <dbReference type="NCBI Taxonomy" id="641524"/>
    <lineage>
        <taxon>Bacteria</taxon>
        <taxon>Pseudomonadati</taxon>
        <taxon>Bacteroidota</taxon>
        <taxon>Cytophagia</taxon>
        <taxon>Cytophagales</taxon>
        <taxon>Cyclobacteriaceae</taxon>
        <taxon>Cyclobacterium</taxon>
    </lineage>
</organism>
<protein>
    <submittedName>
        <fullName evidence="1">Uncharacterized protein</fullName>
    </submittedName>
</protein>
<proteinExistence type="predicted"/>
<reference evidence="1 2" key="1">
    <citation type="journal article" date="2013" name="Genome Announc.">
        <title>Draft Genome Sequence of Cyclobacterium qasimii Strain M12-11BT, Isolated from Arctic Marine Sediment.</title>
        <authorList>
            <person name="Shivaji S."/>
            <person name="Ara S."/>
            <person name="Singh A."/>
            <person name="Kumar Pinnaka A."/>
        </authorList>
    </citation>
    <scope>NUCLEOTIDE SEQUENCE [LARGE SCALE GENOMIC DNA]</scope>
    <source>
        <strain evidence="1 2">M12-11B</strain>
    </source>
</reference>
<evidence type="ECO:0000313" key="1">
    <source>
        <dbReference type="EMBL" id="EPR71538.1"/>
    </source>
</evidence>
<dbReference type="AlphaFoldDB" id="S7X641"/>
<dbReference type="Proteomes" id="UP000014974">
    <property type="component" value="Unassembled WGS sequence"/>
</dbReference>
<comment type="caution">
    <text evidence="1">The sequence shown here is derived from an EMBL/GenBank/DDBJ whole genome shotgun (WGS) entry which is preliminary data.</text>
</comment>
<dbReference type="STRING" id="641524.ADICYQ_0206"/>